<evidence type="ECO:0000256" key="1">
    <source>
        <dbReference type="SAM" id="MobiDB-lite"/>
    </source>
</evidence>
<feature type="region of interest" description="Disordered" evidence="1">
    <location>
        <begin position="72"/>
        <end position="127"/>
    </location>
</feature>
<evidence type="ECO:0000313" key="2">
    <source>
        <dbReference type="EMBL" id="GBM13395.1"/>
    </source>
</evidence>
<sequence>MPYKCNLYLLLLVGPRRAIDKVSACGIGGLQARNPIPPKVHRVWSLLRAKSPVVANRPHADAARNLGEGVPFQASLSSSNHGSKLRSPFQHTQGRPEGVRKVRGHKALSFQTAPRHRQILQNENELH</sequence>
<accession>A0A4Y2DCW3</accession>
<dbReference type="AlphaFoldDB" id="A0A4Y2DCW3"/>
<keyword evidence="3" id="KW-1185">Reference proteome</keyword>
<dbReference type="EMBL" id="BGPR01000327">
    <property type="protein sequence ID" value="GBM13395.1"/>
    <property type="molecule type" value="Genomic_DNA"/>
</dbReference>
<evidence type="ECO:0000313" key="3">
    <source>
        <dbReference type="Proteomes" id="UP000499080"/>
    </source>
</evidence>
<protein>
    <submittedName>
        <fullName evidence="2">Uncharacterized protein</fullName>
    </submittedName>
</protein>
<organism evidence="2 3">
    <name type="scientific">Araneus ventricosus</name>
    <name type="common">Orbweaver spider</name>
    <name type="synonym">Epeira ventricosa</name>
    <dbReference type="NCBI Taxonomy" id="182803"/>
    <lineage>
        <taxon>Eukaryota</taxon>
        <taxon>Metazoa</taxon>
        <taxon>Ecdysozoa</taxon>
        <taxon>Arthropoda</taxon>
        <taxon>Chelicerata</taxon>
        <taxon>Arachnida</taxon>
        <taxon>Araneae</taxon>
        <taxon>Araneomorphae</taxon>
        <taxon>Entelegynae</taxon>
        <taxon>Araneoidea</taxon>
        <taxon>Araneidae</taxon>
        <taxon>Araneus</taxon>
    </lineage>
</organism>
<name>A0A4Y2DCW3_ARAVE</name>
<reference evidence="2 3" key="1">
    <citation type="journal article" date="2019" name="Sci. Rep.">
        <title>Orb-weaving spider Araneus ventricosus genome elucidates the spidroin gene catalogue.</title>
        <authorList>
            <person name="Kono N."/>
            <person name="Nakamura H."/>
            <person name="Ohtoshi R."/>
            <person name="Moran D.A.P."/>
            <person name="Shinohara A."/>
            <person name="Yoshida Y."/>
            <person name="Fujiwara M."/>
            <person name="Mori M."/>
            <person name="Tomita M."/>
            <person name="Arakawa K."/>
        </authorList>
    </citation>
    <scope>NUCLEOTIDE SEQUENCE [LARGE SCALE GENOMIC DNA]</scope>
</reference>
<proteinExistence type="predicted"/>
<gene>
    <name evidence="2" type="ORF">AVEN_54405_1</name>
</gene>
<comment type="caution">
    <text evidence="2">The sequence shown here is derived from an EMBL/GenBank/DDBJ whole genome shotgun (WGS) entry which is preliminary data.</text>
</comment>
<dbReference type="Proteomes" id="UP000499080">
    <property type="component" value="Unassembled WGS sequence"/>
</dbReference>